<dbReference type="InterPro" id="IPR050109">
    <property type="entry name" value="HTH-type_TetR-like_transc_reg"/>
</dbReference>
<dbReference type="Proteomes" id="UP001235712">
    <property type="component" value="Unassembled WGS sequence"/>
</dbReference>
<dbReference type="PROSITE" id="PS50977">
    <property type="entry name" value="HTH_TETR_2"/>
    <property type="match status" value="1"/>
</dbReference>
<reference evidence="4 5" key="1">
    <citation type="submission" date="2023-07" db="EMBL/GenBank/DDBJ databases">
        <title>Sequencing the genomes of 1000 actinobacteria strains.</title>
        <authorList>
            <person name="Klenk H.-P."/>
        </authorList>
    </citation>
    <scope>NUCLEOTIDE SEQUENCE [LARGE SCALE GENOMIC DNA]</scope>
    <source>
        <strain evidence="4 5">DSM 44388</strain>
    </source>
</reference>
<evidence type="ECO:0000256" key="1">
    <source>
        <dbReference type="ARBA" id="ARBA00023125"/>
    </source>
</evidence>
<evidence type="ECO:0000313" key="5">
    <source>
        <dbReference type="Proteomes" id="UP001235712"/>
    </source>
</evidence>
<dbReference type="EMBL" id="JAUSQZ010000001">
    <property type="protein sequence ID" value="MDP9826868.1"/>
    <property type="molecule type" value="Genomic_DNA"/>
</dbReference>
<gene>
    <name evidence="4" type="ORF">J2S57_002617</name>
</gene>
<keyword evidence="1 2" id="KW-0238">DNA-binding</keyword>
<dbReference type="RefSeq" id="WP_307242154.1">
    <property type="nucleotide sequence ID" value="NZ_JAUSQZ010000001.1"/>
</dbReference>
<dbReference type="PANTHER" id="PTHR30055:SF226">
    <property type="entry name" value="HTH-TYPE TRANSCRIPTIONAL REGULATOR PKSA"/>
    <property type="match status" value="1"/>
</dbReference>
<dbReference type="Pfam" id="PF00440">
    <property type="entry name" value="TetR_N"/>
    <property type="match status" value="1"/>
</dbReference>
<name>A0ABT9P2F8_9ACTN</name>
<dbReference type="InterPro" id="IPR001647">
    <property type="entry name" value="HTH_TetR"/>
</dbReference>
<evidence type="ECO:0000256" key="2">
    <source>
        <dbReference type="PROSITE-ProRule" id="PRU00335"/>
    </source>
</evidence>
<dbReference type="Gene3D" id="1.10.357.10">
    <property type="entry name" value="Tetracycline Repressor, domain 2"/>
    <property type="match status" value="1"/>
</dbReference>
<comment type="caution">
    <text evidence="4">The sequence shown here is derived from an EMBL/GenBank/DDBJ whole genome shotgun (WGS) entry which is preliminary data.</text>
</comment>
<protein>
    <submittedName>
        <fullName evidence="4">AcrR family transcriptional regulator</fullName>
    </submittedName>
</protein>
<dbReference type="InterPro" id="IPR009057">
    <property type="entry name" value="Homeodomain-like_sf"/>
</dbReference>
<organism evidence="4 5">
    <name type="scientific">Kineosporia succinea</name>
    <dbReference type="NCBI Taxonomy" id="84632"/>
    <lineage>
        <taxon>Bacteria</taxon>
        <taxon>Bacillati</taxon>
        <taxon>Actinomycetota</taxon>
        <taxon>Actinomycetes</taxon>
        <taxon>Kineosporiales</taxon>
        <taxon>Kineosporiaceae</taxon>
        <taxon>Kineosporia</taxon>
    </lineage>
</organism>
<evidence type="ECO:0000313" key="4">
    <source>
        <dbReference type="EMBL" id="MDP9826868.1"/>
    </source>
</evidence>
<keyword evidence="5" id="KW-1185">Reference proteome</keyword>
<evidence type="ECO:0000259" key="3">
    <source>
        <dbReference type="PROSITE" id="PS50977"/>
    </source>
</evidence>
<dbReference type="SUPFAM" id="SSF46689">
    <property type="entry name" value="Homeodomain-like"/>
    <property type="match status" value="1"/>
</dbReference>
<sequence length="202" mass="22040">MRAYRPIADRRRQLIDTGLAIGEREGVAAVTARRVASEAGVSLGLVSYCFATKDDLTVAMAARIAEDTAEAADRPFEPSPPDQVDSLEPALLAALKRLWDLHEAAPGRQLLTYEITTRALREPRLNDVAQQQYDSTVGSCGRVLQHVADLVGVTWDRDVYEVASVAVMAIDGATLRWLVDKDSDAALRRLGDVARLLSTMAH</sequence>
<accession>A0ABT9P2F8</accession>
<feature type="DNA-binding region" description="H-T-H motif" evidence="2">
    <location>
        <begin position="31"/>
        <end position="50"/>
    </location>
</feature>
<feature type="domain" description="HTH tetR-type" evidence="3">
    <location>
        <begin position="8"/>
        <end position="68"/>
    </location>
</feature>
<dbReference type="SUPFAM" id="SSF48498">
    <property type="entry name" value="Tetracyclin repressor-like, C-terminal domain"/>
    <property type="match status" value="1"/>
</dbReference>
<dbReference type="InterPro" id="IPR036271">
    <property type="entry name" value="Tet_transcr_reg_TetR-rel_C_sf"/>
</dbReference>
<dbReference type="PANTHER" id="PTHR30055">
    <property type="entry name" value="HTH-TYPE TRANSCRIPTIONAL REGULATOR RUTR"/>
    <property type="match status" value="1"/>
</dbReference>
<proteinExistence type="predicted"/>